<dbReference type="InterPro" id="IPR012336">
    <property type="entry name" value="Thioredoxin-like_fold"/>
</dbReference>
<accession>A0A090MNI8</accession>
<dbReference type="PANTHER" id="PTHR13887">
    <property type="entry name" value="GLUTATHIONE S-TRANSFERASE KAPPA"/>
    <property type="match status" value="1"/>
</dbReference>
<feature type="domain" description="Thioredoxin" evidence="3">
    <location>
        <begin position="4"/>
        <end position="216"/>
    </location>
</feature>
<dbReference type="InterPro" id="IPR036249">
    <property type="entry name" value="Thioredoxin-like_sf"/>
</dbReference>
<comment type="similarity">
    <text evidence="2">Belongs to the thioredoxin family. DsbA subfamily.</text>
</comment>
<dbReference type="PANTHER" id="PTHR13887:SF56">
    <property type="entry name" value="THIOREDOXIN-LIKE REDUCTASE RV2466C"/>
    <property type="match status" value="1"/>
</dbReference>
<dbReference type="EMBL" id="CCAZ020000001">
    <property type="protein sequence ID" value="CEG08926.1"/>
    <property type="molecule type" value="Genomic_DNA"/>
</dbReference>
<dbReference type="SUPFAM" id="SSF52833">
    <property type="entry name" value="Thioredoxin-like"/>
    <property type="match status" value="1"/>
</dbReference>
<evidence type="ECO:0000259" key="3">
    <source>
        <dbReference type="PROSITE" id="PS51352"/>
    </source>
</evidence>
<comment type="caution">
    <text evidence="4">The sequence shown here is derived from an EMBL/GenBank/DDBJ whole genome shotgun (WGS) entry which is preliminary data.</text>
</comment>
<reference evidence="4 5" key="1">
    <citation type="journal article" date="2014" name="Genome Announc.">
        <title>Genome Sequence of Afipia felis Strain 76713, Isolated in Hospital Water Using an Amoeba Co-Culture Procedure.</title>
        <authorList>
            <person name="Benamar S."/>
            <person name="La Scola B."/>
            <person name="Croce O."/>
        </authorList>
    </citation>
    <scope>NUCLEOTIDE SEQUENCE [LARGE SCALE GENOMIC DNA]</scope>
    <source>
        <strain evidence="4 5">76713</strain>
    </source>
</reference>
<sequence length="217" mass="23578">MITRRTFNTALAFAGTAAAIGVSPWKLISMAVAQEPAQIAKPSTLGDMALGSKDAPVTIIEYASMTCPHCAAFEKEVFPQLKSAYIDTGKVKFIFREFPLDQVALAASALARCVAKDDSNKYFAIISILFNQQADLQTQAFETINRVGKQAGFSEAMIKACVQDDLTVQKGILADREYANKTLKIDSTPSFFINGKLVKGETSFDSFKGMIDPLLKS</sequence>
<evidence type="ECO:0000256" key="1">
    <source>
        <dbReference type="ARBA" id="ARBA00003565"/>
    </source>
</evidence>
<evidence type="ECO:0000313" key="4">
    <source>
        <dbReference type="EMBL" id="CEG08926.1"/>
    </source>
</evidence>
<organism evidence="4 5">
    <name type="scientific">Afipia felis</name>
    <name type="common">Cat scratch disease bacillus</name>
    <dbReference type="NCBI Taxonomy" id="1035"/>
    <lineage>
        <taxon>Bacteria</taxon>
        <taxon>Pseudomonadati</taxon>
        <taxon>Pseudomonadota</taxon>
        <taxon>Alphaproteobacteria</taxon>
        <taxon>Hyphomicrobiales</taxon>
        <taxon>Nitrobacteraceae</taxon>
        <taxon>Afipia</taxon>
    </lineage>
</organism>
<dbReference type="PROSITE" id="PS51352">
    <property type="entry name" value="THIOREDOXIN_2"/>
    <property type="match status" value="1"/>
</dbReference>
<dbReference type="PROSITE" id="PS51318">
    <property type="entry name" value="TAT"/>
    <property type="match status" value="1"/>
</dbReference>
<dbReference type="Pfam" id="PF13462">
    <property type="entry name" value="Thioredoxin_4"/>
    <property type="match status" value="1"/>
</dbReference>
<dbReference type="AlphaFoldDB" id="A0A090MNI8"/>
<dbReference type="Proteomes" id="UP000035762">
    <property type="component" value="Unassembled WGS sequence"/>
</dbReference>
<keyword evidence="5" id="KW-1185">Reference proteome</keyword>
<dbReference type="RefSeq" id="WP_009340351.1">
    <property type="nucleotide sequence ID" value="NZ_CCAZ020000001.1"/>
</dbReference>
<dbReference type="STRING" id="1035.BN961_02346"/>
<protein>
    <submittedName>
        <fullName evidence="4">Thiol-disulfide oxidoreductase D</fullName>
    </submittedName>
</protein>
<dbReference type="InterPro" id="IPR006311">
    <property type="entry name" value="TAT_signal"/>
</dbReference>
<dbReference type="InterPro" id="IPR013766">
    <property type="entry name" value="Thioredoxin_domain"/>
</dbReference>
<dbReference type="Gene3D" id="3.40.30.10">
    <property type="entry name" value="Glutaredoxin"/>
    <property type="match status" value="1"/>
</dbReference>
<evidence type="ECO:0000313" key="5">
    <source>
        <dbReference type="Proteomes" id="UP000035762"/>
    </source>
</evidence>
<dbReference type="OrthoDB" id="8478320at2"/>
<comment type="function">
    <text evidence="1">May be required for disulfide bond formation in some proteins.</text>
</comment>
<evidence type="ECO:0000256" key="2">
    <source>
        <dbReference type="ARBA" id="ARBA00005791"/>
    </source>
</evidence>
<gene>
    <name evidence="4" type="primary">bdbD</name>
    <name evidence="4" type="ORF">BN961_02346</name>
</gene>
<proteinExistence type="inferred from homology"/>
<name>A0A090MNI8_AFIFE</name>